<sequence length="66" mass="7162">MGEWGKAAVLWIVLLVWVGLLLEGIVYAESREDLSVKHALLAGIGLAAAGSSIAFGWLLSRNRKKR</sequence>
<proteinExistence type="predicted"/>
<dbReference type="RefSeq" id="WP_315607107.1">
    <property type="nucleotide sequence ID" value="NZ_CP130318.1"/>
</dbReference>
<dbReference type="Proteomes" id="UP001305702">
    <property type="component" value="Chromosome"/>
</dbReference>
<evidence type="ECO:0000313" key="2">
    <source>
        <dbReference type="EMBL" id="WNQ13327.1"/>
    </source>
</evidence>
<reference evidence="2 3" key="1">
    <citation type="submission" date="2022-02" db="EMBL/GenBank/DDBJ databases">
        <title>Paenibacillus sp. MBLB1776 Whole Genome Shotgun Sequencing.</title>
        <authorList>
            <person name="Hwang C.Y."/>
            <person name="Cho E.-S."/>
            <person name="Seo M.-J."/>
        </authorList>
    </citation>
    <scope>NUCLEOTIDE SEQUENCE [LARGE SCALE GENOMIC DNA]</scope>
    <source>
        <strain evidence="2 3">MBLB1776</strain>
    </source>
</reference>
<keyword evidence="1" id="KW-1133">Transmembrane helix</keyword>
<dbReference type="EMBL" id="CP130318">
    <property type="protein sequence ID" value="WNQ13327.1"/>
    <property type="molecule type" value="Genomic_DNA"/>
</dbReference>
<dbReference type="KEGG" id="paun:MJA45_09970"/>
<accession>A0AA96LG89</accession>
<name>A0AA96LG89_9BACL</name>
<keyword evidence="1" id="KW-0472">Membrane</keyword>
<gene>
    <name evidence="2" type="ORF">MJA45_09970</name>
</gene>
<feature type="transmembrane region" description="Helical" evidence="1">
    <location>
        <begin position="38"/>
        <end position="59"/>
    </location>
</feature>
<protein>
    <submittedName>
        <fullName evidence="2">Uncharacterized protein</fullName>
    </submittedName>
</protein>
<evidence type="ECO:0000313" key="3">
    <source>
        <dbReference type="Proteomes" id="UP001305702"/>
    </source>
</evidence>
<keyword evidence="1" id="KW-0812">Transmembrane</keyword>
<evidence type="ECO:0000256" key="1">
    <source>
        <dbReference type="SAM" id="Phobius"/>
    </source>
</evidence>
<keyword evidence="3" id="KW-1185">Reference proteome</keyword>
<dbReference type="AlphaFoldDB" id="A0AA96LG89"/>
<organism evidence="2 3">
    <name type="scientific">Paenibacillus aurantius</name>
    <dbReference type="NCBI Taxonomy" id="2918900"/>
    <lineage>
        <taxon>Bacteria</taxon>
        <taxon>Bacillati</taxon>
        <taxon>Bacillota</taxon>
        <taxon>Bacilli</taxon>
        <taxon>Bacillales</taxon>
        <taxon>Paenibacillaceae</taxon>
        <taxon>Paenibacillus</taxon>
    </lineage>
</organism>